<protein>
    <submittedName>
        <fullName evidence="3">3-hydroxyisobutyrate dehydrogenase</fullName>
    </submittedName>
</protein>
<proteinExistence type="predicted"/>
<keyword evidence="4" id="KW-1185">Reference proteome</keyword>
<dbReference type="Pfam" id="PF03807">
    <property type="entry name" value="F420_oxidored"/>
    <property type="match status" value="1"/>
</dbReference>
<name>A0ABR4ZNT4_9FLAO</name>
<evidence type="ECO:0000313" key="3">
    <source>
        <dbReference type="EMBL" id="KIA82606.1"/>
    </source>
</evidence>
<dbReference type="Proteomes" id="UP000031275">
    <property type="component" value="Unassembled WGS sequence"/>
</dbReference>
<dbReference type="InterPro" id="IPR036291">
    <property type="entry name" value="NAD(P)-bd_dom_sf"/>
</dbReference>
<gene>
    <name evidence="3" type="ORF">OA84_10670</name>
</gene>
<reference evidence="3 4" key="1">
    <citation type="submission" date="2014-10" db="EMBL/GenBank/DDBJ databases">
        <title>Kaistella solincola genome.</title>
        <authorList>
            <person name="Newman J.D."/>
        </authorList>
    </citation>
    <scope>NUCLEOTIDE SEQUENCE [LARGE SCALE GENOMIC DNA]</scope>
    <source>
        <strain evidence="3 4">DSM 22468</strain>
    </source>
</reference>
<dbReference type="RefSeq" id="WP_039346302.1">
    <property type="nucleotide sequence ID" value="NZ_JSYK01000004.1"/>
</dbReference>
<feature type="domain" description="Pyrroline-5-carboxylate reductase catalytic N-terminal" evidence="2">
    <location>
        <begin position="2"/>
        <end position="93"/>
    </location>
</feature>
<comment type="caution">
    <text evidence="3">The sequence shown here is derived from an EMBL/GenBank/DDBJ whole genome shotgun (WGS) entry which is preliminary data.</text>
</comment>
<dbReference type="EMBL" id="JSYK01000004">
    <property type="protein sequence ID" value="KIA82606.1"/>
    <property type="molecule type" value="Genomic_DNA"/>
</dbReference>
<sequence length="263" mass="28820">MKIGIIGAGLIGKTLAEKLSSVGHQIKIADAKGIDPIQSTARNVGAKAVSMTEIAEEIDLLIISIPLFAIPDLAASLKGKIGKDVVIVETTNYWPHRDGNIEGLGRGMVNSVWVQQHFDRPIVKAFSNINAYSFKMEGKPKGSTGRIALAVASDDRQSKELVLELIDTIGFDALDAGLLEDSWRQQPCSPAYCTDLTIDQLDAARKSAQRELLEEKQKLAFEKMQDFGDEYFTSLTSGEYPEGFVDYAVDIFRSINGLPERNN</sequence>
<keyword evidence="1" id="KW-0175">Coiled coil</keyword>
<dbReference type="InterPro" id="IPR028939">
    <property type="entry name" value="P5C_Rdtase_cat_N"/>
</dbReference>
<organism evidence="3 4">
    <name type="scientific">Kaistella solincola</name>
    <dbReference type="NCBI Taxonomy" id="510955"/>
    <lineage>
        <taxon>Bacteria</taxon>
        <taxon>Pseudomonadati</taxon>
        <taxon>Bacteroidota</taxon>
        <taxon>Flavobacteriia</taxon>
        <taxon>Flavobacteriales</taxon>
        <taxon>Weeksellaceae</taxon>
        <taxon>Chryseobacterium group</taxon>
        <taxon>Kaistella</taxon>
    </lineage>
</organism>
<dbReference type="Gene3D" id="3.40.50.720">
    <property type="entry name" value="NAD(P)-binding Rossmann-like Domain"/>
    <property type="match status" value="1"/>
</dbReference>
<accession>A0ABR4ZNT4</accession>
<dbReference type="SUPFAM" id="SSF51735">
    <property type="entry name" value="NAD(P)-binding Rossmann-fold domains"/>
    <property type="match status" value="1"/>
</dbReference>
<evidence type="ECO:0000259" key="2">
    <source>
        <dbReference type="Pfam" id="PF03807"/>
    </source>
</evidence>
<evidence type="ECO:0000313" key="4">
    <source>
        <dbReference type="Proteomes" id="UP000031275"/>
    </source>
</evidence>
<evidence type="ECO:0000256" key="1">
    <source>
        <dbReference type="SAM" id="Coils"/>
    </source>
</evidence>
<feature type="coiled-coil region" evidence="1">
    <location>
        <begin position="198"/>
        <end position="225"/>
    </location>
</feature>